<feature type="non-terminal residue" evidence="1">
    <location>
        <position position="149"/>
    </location>
</feature>
<protein>
    <submittedName>
        <fullName evidence="1">IPIL1 protein</fullName>
    </submittedName>
</protein>
<keyword evidence="2" id="KW-1185">Reference proteome</keyword>
<dbReference type="AlphaFoldDB" id="A0A7K7FKZ9"/>
<reference evidence="1 2" key="1">
    <citation type="submission" date="2019-09" db="EMBL/GenBank/DDBJ databases">
        <title>Bird 10,000 Genomes (B10K) Project - Family phase.</title>
        <authorList>
            <person name="Zhang G."/>
        </authorList>
    </citation>
    <scope>NUCLEOTIDE SEQUENCE [LARGE SCALE GENOMIC DNA]</scope>
    <source>
        <strain evidence="1">B10K-UC-030-51</strain>
    </source>
</reference>
<feature type="non-terminal residue" evidence="1">
    <location>
        <position position="1"/>
    </location>
</feature>
<gene>
    <name evidence="1" type="primary">Itpripl1_7</name>
    <name evidence="1" type="ORF">CHIMIN_R15634</name>
</gene>
<organism evidence="1 2">
    <name type="scientific">Chionis minor</name>
    <name type="common">Black-faced sheathbill</name>
    <dbReference type="NCBI Taxonomy" id="227182"/>
    <lineage>
        <taxon>Eukaryota</taxon>
        <taxon>Metazoa</taxon>
        <taxon>Chordata</taxon>
        <taxon>Craniata</taxon>
        <taxon>Vertebrata</taxon>
        <taxon>Euteleostomi</taxon>
        <taxon>Archelosauria</taxon>
        <taxon>Archosauria</taxon>
        <taxon>Dinosauria</taxon>
        <taxon>Saurischia</taxon>
        <taxon>Theropoda</taxon>
        <taxon>Coelurosauria</taxon>
        <taxon>Aves</taxon>
        <taxon>Neognathae</taxon>
        <taxon>Neoaves</taxon>
        <taxon>Charadriiformes</taxon>
        <taxon>Chionididae</taxon>
        <taxon>Chionis</taxon>
    </lineage>
</organism>
<proteinExistence type="predicted"/>
<accession>A0A7K7FKZ9</accession>
<dbReference type="OrthoDB" id="9390510at2759"/>
<dbReference type="Proteomes" id="UP000557271">
    <property type="component" value="Unassembled WGS sequence"/>
</dbReference>
<name>A0A7K7FKZ9_CHIMN</name>
<evidence type="ECO:0000313" key="2">
    <source>
        <dbReference type="Proteomes" id="UP000557271"/>
    </source>
</evidence>
<comment type="caution">
    <text evidence="1">The sequence shown here is derived from an EMBL/GenBank/DDBJ whole genome shotgun (WGS) entry which is preliminary data.</text>
</comment>
<sequence length="149" mass="16938">GWSSCEEDLVYRMLVPLKPPPGHCFHLNLDTKGKVLVKDTRLRVELECMCTRERRLGDMLCFLHHPEDELMRSQEASLLQTFCTDSYLDVKKTIFWLQELMTAASVSVSRAGACRVTVLPSTRFCKLKLTSAVKTSLYVELILAVQQGD</sequence>
<dbReference type="EMBL" id="VZSF01007061">
    <property type="protein sequence ID" value="NWY58002.1"/>
    <property type="molecule type" value="Genomic_DNA"/>
</dbReference>
<evidence type="ECO:0000313" key="1">
    <source>
        <dbReference type="EMBL" id="NWY58002.1"/>
    </source>
</evidence>